<sequence>MEDNDYWLIENSPFIDFPKIMSKDWIIGVLITGRNQGKTFGWWHYFYKAAFPTREAFWNGEIHEKFGSIVGNLLEVTTTDMQKSAEDVLMPYLETGQQVELVVRKAQCYLRIISINNKGFKEVYYEQVIGVYASLSQPNTMRRIGEQGITLVLIEECNPEKENHPFVGNDTSKLSSIIKSITKGNEDEKPVRILAIGNQQLFPSTVLKFLKFDENDLGLKDGRLFLMVDRPKGFKKKYETLISDNSDYDNFSKRKLNDITELKAKKETYIEKFKEVQPTVFITNNQGVSVAGWVTRFEGRDVLFTVSDIKDLSEFSDSLAYELSPFTAERKRFAMQLDIVRKYYYMNSVVVGKDDRDTYYSLNTLGCIPSKKRGI</sequence>
<organism evidence="1 2">
    <name type="scientific">Lactococcus phage KSY1</name>
    <dbReference type="NCBI Taxonomy" id="2913972"/>
    <lineage>
        <taxon>Viruses</taxon>
        <taxon>Duplodnaviria</taxon>
        <taxon>Heunggongvirae</taxon>
        <taxon>Uroviricota</taxon>
        <taxon>Caudoviricetes</taxon>
        <taxon>Chopinvirus</taxon>
        <taxon>Chopinvirus KSY1</taxon>
    </lineage>
</organism>
<accession>A6MA99</accession>
<name>A6MA99_9CAUD</name>
<dbReference type="RefSeq" id="YP_001469033.1">
    <property type="nucleotide sequence ID" value="NC_009817.1"/>
</dbReference>
<evidence type="ECO:0000313" key="1">
    <source>
        <dbReference type="EMBL" id="ABG21577.1"/>
    </source>
</evidence>
<reference evidence="1 2" key="1">
    <citation type="journal article" date="2007" name="Virology">
        <title>KSY1, a lactococcal phage with a T7-like transcription.</title>
        <authorList>
            <person name="Chopin A."/>
            <person name="Deveau H."/>
            <person name="Ehrlich S.D."/>
            <person name="Moineau S."/>
            <person name="Chopin M.C."/>
        </authorList>
    </citation>
    <scope>NUCLEOTIDE SEQUENCE</scope>
</reference>
<evidence type="ECO:0000313" key="2">
    <source>
        <dbReference type="Proteomes" id="UP000000714"/>
    </source>
</evidence>
<protein>
    <submittedName>
        <fullName evidence="1">Gp035</fullName>
    </submittedName>
</protein>
<dbReference type="Proteomes" id="UP000000714">
    <property type="component" value="Segment"/>
</dbReference>
<dbReference type="GeneID" id="5601921"/>
<dbReference type="KEGG" id="vg:5601921"/>
<dbReference type="EMBL" id="DQ535032">
    <property type="protein sequence ID" value="ABG21577.1"/>
    <property type="molecule type" value="Genomic_DNA"/>
</dbReference>
<gene>
    <name evidence="1" type="ORF">KSY1p035</name>
</gene>
<keyword evidence="2" id="KW-1185">Reference proteome</keyword>
<proteinExistence type="predicted"/>